<dbReference type="AlphaFoldDB" id="A0A9W4T0Q6"/>
<dbReference type="Proteomes" id="UP001153678">
    <property type="component" value="Unassembled WGS sequence"/>
</dbReference>
<name>A0A9W4T0Q6_9GLOM</name>
<organism evidence="1 2">
    <name type="scientific">Funneliformis geosporum</name>
    <dbReference type="NCBI Taxonomy" id="1117311"/>
    <lineage>
        <taxon>Eukaryota</taxon>
        <taxon>Fungi</taxon>
        <taxon>Fungi incertae sedis</taxon>
        <taxon>Mucoromycota</taxon>
        <taxon>Glomeromycotina</taxon>
        <taxon>Glomeromycetes</taxon>
        <taxon>Glomerales</taxon>
        <taxon>Glomeraceae</taxon>
        <taxon>Funneliformis</taxon>
    </lineage>
</organism>
<keyword evidence="2" id="KW-1185">Reference proteome</keyword>
<comment type="caution">
    <text evidence="1">The sequence shown here is derived from an EMBL/GenBank/DDBJ whole genome shotgun (WGS) entry which is preliminary data.</text>
</comment>
<dbReference type="EMBL" id="CAMKVN010006568">
    <property type="protein sequence ID" value="CAI2190437.1"/>
    <property type="molecule type" value="Genomic_DNA"/>
</dbReference>
<evidence type="ECO:0000313" key="2">
    <source>
        <dbReference type="Proteomes" id="UP001153678"/>
    </source>
</evidence>
<gene>
    <name evidence="1" type="ORF">FWILDA_LOCUS14575</name>
</gene>
<protein>
    <submittedName>
        <fullName evidence="1">8376_t:CDS:1</fullName>
    </submittedName>
</protein>
<reference evidence="1" key="1">
    <citation type="submission" date="2022-08" db="EMBL/GenBank/DDBJ databases">
        <authorList>
            <person name="Kallberg Y."/>
            <person name="Tangrot J."/>
            <person name="Rosling A."/>
        </authorList>
    </citation>
    <scope>NUCLEOTIDE SEQUENCE</scope>
    <source>
        <strain evidence="1">Wild A</strain>
    </source>
</reference>
<proteinExistence type="predicted"/>
<sequence>MLDPNRTKIEEWCRLGFPVPSQARVIRSTRPGQLDSMKAKIKIIKSNNQPTTEPRNLWKKRDRAWLGQVNLVLGKARPTRNPKGCKEEDKQNKTVRAAWFEHANRGWRPLAKLIQHRRMKVWAHDCSKLIHRVSPNEYSRPTPVIEDARATGLRSSKIVEGDGRIELPPCACKAPALPLS</sequence>
<evidence type="ECO:0000313" key="1">
    <source>
        <dbReference type="EMBL" id="CAI2190437.1"/>
    </source>
</evidence>
<accession>A0A9W4T0Q6</accession>